<reference evidence="2" key="1">
    <citation type="submission" date="2021-07" db="EMBL/GenBank/DDBJ databases">
        <title>Draft genome of Mortierella alpina, strain LL118, isolated from an aspen leaf litter sample.</title>
        <authorList>
            <person name="Yang S."/>
            <person name="Vinatzer B.A."/>
        </authorList>
    </citation>
    <scope>NUCLEOTIDE SEQUENCE</scope>
    <source>
        <strain evidence="2">LL118</strain>
    </source>
</reference>
<dbReference type="Proteomes" id="UP000717515">
    <property type="component" value="Unassembled WGS sequence"/>
</dbReference>
<accession>A0A9P8A461</accession>
<sequence>MHGIQGKDITLNIGIYQGILASRFTSLWEIALAKAEQDANKVKGKQKKTESTGKNGGPSASKMADEAEDGEPSTSKMVDGTEDGENSDEEDDNELEKEKERIRTYDMSELSVLVQKAVLSVAGGAANDGRWQTDLKDPKILDVRDLLPEKFPSRAEHVEPVLHAARISDGLQDAIEQALDGKECTPEDSDLAMWQGSIYSKMLDYALRILLRVHLAPQREERTRETKKKMAEKREAQAKKSENRARIARARWKNKVKLLFDQLSDLLESEDVDLLRRRVPILIGLLKDLTARQPTQVVQTHLPPQASKLDQDDEDLDSGDDDDNDSVLGVAVGAQPVGVKDENAPKEPYRARLRSLQSVLRVLLESDNIHN</sequence>
<proteinExistence type="predicted"/>
<feature type="region of interest" description="Disordered" evidence="1">
    <location>
        <begin position="296"/>
        <end position="346"/>
    </location>
</feature>
<evidence type="ECO:0000313" key="3">
    <source>
        <dbReference type="Proteomes" id="UP000717515"/>
    </source>
</evidence>
<feature type="region of interest" description="Disordered" evidence="1">
    <location>
        <begin position="37"/>
        <end position="98"/>
    </location>
</feature>
<dbReference type="AlphaFoldDB" id="A0A9P8A461"/>
<comment type="caution">
    <text evidence="2">The sequence shown here is derived from an EMBL/GenBank/DDBJ whole genome shotgun (WGS) entry which is preliminary data.</text>
</comment>
<feature type="region of interest" description="Disordered" evidence="1">
    <location>
        <begin position="220"/>
        <end position="242"/>
    </location>
</feature>
<feature type="compositionally biased region" description="Acidic residues" evidence="1">
    <location>
        <begin position="311"/>
        <end position="325"/>
    </location>
</feature>
<evidence type="ECO:0000313" key="2">
    <source>
        <dbReference type="EMBL" id="KAG9322426.1"/>
    </source>
</evidence>
<feature type="compositionally biased region" description="Basic and acidic residues" evidence="1">
    <location>
        <begin position="37"/>
        <end position="51"/>
    </location>
</feature>
<feature type="compositionally biased region" description="Acidic residues" evidence="1">
    <location>
        <begin position="80"/>
        <end position="95"/>
    </location>
</feature>
<name>A0A9P8A461_MORAP</name>
<evidence type="ECO:0000256" key="1">
    <source>
        <dbReference type="SAM" id="MobiDB-lite"/>
    </source>
</evidence>
<organism evidence="2 3">
    <name type="scientific">Mortierella alpina</name>
    <name type="common">Oleaginous fungus</name>
    <name type="synonym">Mortierella renispora</name>
    <dbReference type="NCBI Taxonomy" id="64518"/>
    <lineage>
        <taxon>Eukaryota</taxon>
        <taxon>Fungi</taxon>
        <taxon>Fungi incertae sedis</taxon>
        <taxon>Mucoromycota</taxon>
        <taxon>Mortierellomycotina</taxon>
        <taxon>Mortierellomycetes</taxon>
        <taxon>Mortierellales</taxon>
        <taxon>Mortierellaceae</taxon>
        <taxon>Mortierella</taxon>
    </lineage>
</organism>
<dbReference type="EMBL" id="JAIFTL010000147">
    <property type="protein sequence ID" value="KAG9322426.1"/>
    <property type="molecule type" value="Genomic_DNA"/>
</dbReference>
<gene>
    <name evidence="2" type="ORF">KVV02_004780</name>
</gene>
<protein>
    <submittedName>
        <fullName evidence="2">Uncharacterized protein</fullName>
    </submittedName>
</protein>